<dbReference type="InterPro" id="IPR051912">
    <property type="entry name" value="Alkylbase_DNA_Glycosylase/TA"/>
</dbReference>
<gene>
    <name evidence="7" type="ORF">CSTERTH_11135</name>
</gene>
<dbReference type="OrthoDB" id="9785929at2"/>
<dbReference type="GO" id="GO:0008725">
    <property type="term" value="F:DNA-3-methyladenine glycosylase activity"/>
    <property type="evidence" value="ECO:0007669"/>
    <property type="project" value="TreeGrafter"/>
</dbReference>
<evidence type="ECO:0000256" key="4">
    <source>
        <dbReference type="ARBA" id="ARBA00022763"/>
    </source>
</evidence>
<dbReference type="EMBL" id="CP014672">
    <property type="protein sequence ID" value="ANW99544.1"/>
    <property type="molecule type" value="Genomic_DNA"/>
</dbReference>
<organism evidence="7 8">
    <name type="scientific">Thermoclostridium stercorarium subsp. thermolacticum DSM 2910</name>
    <dbReference type="NCBI Taxonomy" id="1121336"/>
    <lineage>
        <taxon>Bacteria</taxon>
        <taxon>Bacillati</taxon>
        <taxon>Bacillota</taxon>
        <taxon>Clostridia</taxon>
        <taxon>Eubacteriales</taxon>
        <taxon>Oscillospiraceae</taxon>
        <taxon>Thermoclostridium</taxon>
    </lineage>
</organism>
<dbReference type="GO" id="GO:0032131">
    <property type="term" value="F:alkylated DNA binding"/>
    <property type="evidence" value="ECO:0007669"/>
    <property type="project" value="TreeGrafter"/>
</dbReference>
<evidence type="ECO:0000256" key="2">
    <source>
        <dbReference type="ARBA" id="ARBA00010817"/>
    </source>
</evidence>
<dbReference type="GO" id="GO:0005737">
    <property type="term" value="C:cytoplasm"/>
    <property type="evidence" value="ECO:0007669"/>
    <property type="project" value="TreeGrafter"/>
</dbReference>
<dbReference type="Pfam" id="PF00730">
    <property type="entry name" value="HhH-GPD"/>
    <property type="match status" value="1"/>
</dbReference>
<keyword evidence="7" id="KW-0378">Hydrolase</keyword>
<comment type="catalytic activity">
    <reaction evidence="1">
        <text>Hydrolysis of alkylated DNA, releasing 3-methyladenine, 3-methylguanine, 7-methylguanine and 7-methyladenine.</text>
        <dbReference type="EC" id="3.2.2.21"/>
    </reaction>
</comment>
<protein>
    <recommendedName>
        <fullName evidence="3">DNA-3-methyladenine glycosylase II</fullName>
        <ecNumber evidence="3">3.2.2.21</ecNumber>
    </recommendedName>
</protein>
<dbReference type="EC" id="3.2.2.21" evidence="3"/>
<dbReference type="PANTHER" id="PTHR43003:SF5">
    <property type="entry name" value="DNA-3-METHYLADENINE GLYCOSYLASE"/>
    <property type="match status" value="1"/>
</dbReference>
<evidence type="ECO:0000313" key="8">
    <source>
        <dbReference type="Proteomes" id="UP000092971"/>
    </source>
</evidence>
<keyword evidence="7" id="KW-0326">Glycosidase</keyword>
<dbReference type="PANTHER" id="PTHR43003">
    <property type="entry name" value="DNA-3-METHYLADENINE GLYCOSYLASE"/>
    <property type="match status" value="1"/>
</dbReference>
<name>A0A1B1YFJ5_THEST</name>
<dbReference type="GO" id="GO:0006307">
    <property type="term" value="P:DNA alkylation repair"/>
    <property type="evidence" value="ECO:0007669"/>
    <property type="project" value="TreeGrafter"/>
</dbReference>
<dbReference type="GO" id="GO:0006285">
    <property type="term" value="P:base-excision repair, AP site formation"/>
    <property type="evidence" value="ECO:0007669"/>
    <property type="project" value="TreeGrafter"/>
</dbReference>
<reference evidence="7 8" key="1">
    <citation type="submission" date="2016-02" db="EMBL/GenBank/DDBJ databases">
        <title>Comparison of Clostridium stercorarium subspecies using comparative genomics and transcriptomics.</title>
        <authorList>
            <person name="Schellenberg J."/>
            <person name="Thallinger G."/>
            <person name="Levin D.B."/>
            <person name="Zhang X."/>
            <person name="Alvare G."/>
            <person name="Fristensky B."/>
            <person name="Sparling R."/>
        </authorList>
    </citation>
    <scope>NUCLEOTIDE SEQUENCE [LARGE SCALE GENOMIC DNA]</scope>
    <source>
        <strain evidence="7 8">DSM 2910</strain>
    </source>
</reference>
<sequence length="200" mass="22622">MYFEYGEKETEYLKERDKKLGEAIDRIGFVKRRIIPDPFRALVYSIVGQQITGKAADTVFNRLVARAGEIAPERLAELDISEIKACGMSLRKAEYIRKIAEAAVNGTVDFGGLKAKPDREVIDILTTLPGVGIWTAEMLLIFSLARPNVLSFSDFGIRKGLMKLHGIDRLTKEKFDEYRSLYSPYCTTASIYLWEIAKES</sequence>
<dbReference type="InterPro" id="IPR011257">
    <property type="entry name" value="DNA_glycosylase"/>
</dbReference>
<evidence type="ECO:0000313" key="7">
    <source>
        <dbReference type="EMBL" id="ANW99544.1"/>
    </source>
</evidence>
<dbReference type="GO" id="GO:0032993">
    <property type="term" value="C:protein-DNA complex"/>
    <property type="evidence" value="ECO:0007669"/>
    <property type="project" value="TreeGrafter"/>
</dbReference>
<comment type="similarity">
    <text evidence="2">Belongs to the alkylbase DNA glycosidase AlkA family.</text>
</comment>
<evidence type="ECO:0000256" key="5">
    <source>
        <dbReference type="ARBA" id="ARBA00023204"/>
    </source>
</evidence>
<dbReference type="Gene3D" id="1.10.340.30">
    <property type="entry name" value="Hypothetical protein, domain 2"/>
    <property type="match status" value="1"/>
</dbReference>
<dbReference type="InterPro" id="IPR003265">
    <property type="entry name" value="HhH-GPD_domain"/>
</dbReference>
<keyword evidence="5" id="KW-0234">DNA repair</keyword>
<dbReference type="FunFam" id="1.10.340.30:FF:000004">
    <property type="entry name" value="DNA-3-methyladenine glycosylase II"/>
    <property type="match status" value="1"/>
</dbReference>
<feature type="domain" description="HhH-GPD" evidence="6">
    <location>
        <begin position="47"/>
        <end position="199"/>
    </location>
</feature>
<proteinExistence type="inferred from homology"/>
<evidence type="ECO:0000256" key="3">
    <source>
        <dbReference type="ARBA" id="ARBA00012000"/>
    </source>
</evidence>
<dbReference type="RefSeq" id="WP_015359953.1">
    <property type="nucleotide sequence ID" value="NZ_CP014672.1"/>
</dbReference>
<keyword evidence="4" id="KW-0227">DNA damage</keyword>
<dbReference type="Proteomes" id="UP000092971">
    <property type="component" value="Chromosome"/>
</dbReference>
<evidence type="ECO:0000259" key="6">
    <source>
        <dbReference type="SMART" id="SM00478"/>
    </source>
</evidence>
<dbReference type="CDD" id="cd00056">
    <property type="entry name" value="ENDO3c"/>
    <property type="match status" value="1"/>
</dbReference>
<dbReference type="SMART" id="SM00478">
    <property type="entry name" value="ENDO3c"/>
    <property type="match status" value="1"/>
</dbReference>
<dbReference type="SUPFAM" id="SSF48150">
    <property type="entry name" value="DNA-glycosylase"/>
    <property type="match status" value="1"/>
</dbReference>
<dbReference type="GO" id="GO:0043916">
    <property type="term" value="F:DNA-7-methylguanine glycosylase activity"/>
    <property type="evidence" value="ECO:0007669"/>
    <property type="project" value="TreeGrafter"/>
</dbReference>
<dbReference type="AlphaFoldDB" id="A0A1B1YFJ5"/>
<evidence type="ECO:0000256" key="1">
    <source>
        <dbReference type="ARBA" id="ARBA00000086"/>
    </source>
</evidence>
<accession>A0A1B1YFJ5</accession>
<dbReference type="Gene3D" id="1.10.1670.40">
    <property type="match status" value="1"/>
</dbReference>